<keyword evidence="1" id="KW-0732">Signal</keyword>
<keyword evidence="3" id="KW-1185">Reference proteome</keyword>
<dbReference type="Pfam" id="PF06776">
    <property type="entry name" value="IalB"/>
    <property type="match status" value="1"/>
</dbReference>
<feature type="signal peptide" evidence="1">
    <location>
        <begin position="1"/>
        <end position="20"/>
    </location>
</feature>
<name>A0A143DGC1_9PROT</name>
<dbReference type="Gene3D" id="2.60.40.1880">
    <property type="entry name" value="Invasion associated locus B (IalB) protein"/>
    <property type="match status" value="1"/>
</dbReference>
<evidence type="ECO:0000313" key="2">
    <source>
        <dbReference type="EMBL" id="AMW35343.1"/>
    </source>
</evidence>
<protein>
    <recommendedName>
        <fullName evidence="4">Invasion associated locus B family protein</fullName>
    </recommendedName>
</protein>
<dbReference type="InterPro" id="IPR038696">
    <property type="entry name" value="IalB_sf"/>
</dbReference>
<dbReference type="Proteomes" id="UP000076066">
    <property type="component" value="Chromosome"/>
</dbReference>
<evidence type="ECO:0000313" key="3">
    <source>
        <dbReference type="Proteomes" id="UP000076066"/>
    </source>
</evidence>
<dbReference type="AlphaFoldDB" id="A0A143DGC1"/>
<dbReference type="KEGG" id="hjo:AY555_09310"/>
<sequence length="169" mass="18190">MTRTGILACALIHLATPTSAGDANPKNPISEKAYGSWTQHCLTREEGKQCILHQKALDEDKKVILVAEITAQGNAPDLSMRIVAPLGIILLIPLRVTIDDKNPADLPYTRCIPDGCMTDVLLTADAVEKMKAGKKMVLTYTLPNQQTVSAKLSLDGLTAGINAMPNNKK</sequence>
<evidence type="ECO:0008006" key="4">
    <source>
        <dbReference type="Google" id="ProtNLM"/>
    </source>
</evidence>
<feature type="chain" id="PRO_5007508029" description="Invasion associated locus B family protein" evidence="1">
    <location>
        <begin position="21"/>
        <end position="169"/>
    </location>
</feature>
<dbReference type="EMBL" id="CP014525">
    <property type="protein sequence ID" value="AMW35343.1"/>
    <property type="molecule type" value="Genomic_DNA"/>
</dbReference>
<organism evidence="2 3">
    <name type="scientific">Haematospirillum jordaniae</name>
    <dbReference type="NCBI Taxonomy" id="1549855"/>
    <lineage>
        <taxon>Bacteria</taxon>
        <taxon>Pseudomonadati</taxon>
        <taxon>Pseudomonadota</taxon>
        <taxon>Alphaproteobacteria</taxon>
        <taxon>Rhodospirillales</taxon>
        <taxon>Novispirillaceae</taxon>
        <taxon>Haematospirillum</taxon>
    </lineage>
</organism>
<dbReference type="STRING" id="1549855.AY555_09310"/>
<proteinExistence type="predicted"/>
<gene>
    <name evidence="2" type="ORF">AY555_09310</name>
</gene>
<reference evidence="2 3" key="1">
    <citation type="submission" date="2016-02" db="EMBL/GenBank/DDBJ databases">
        <title>Complete Genome of H5569, the type strain of the newly described species Haematospirillium jordaniae.</title>
        <authorList>
            <person name="Nicholson A.C."/>
            <person name="Humrighouse B.W."/>
            <person name="Loparov V."/>
            <person name="McQuiston J.R."/>
        </authorList>
    </citation>
    <scope>NUCLEOTIDE SEQUENCE [LARGE SCALE GENOMIC DNA]</scope>
    <source>
        <strain evidence="2 3">H5569</strain>
    </source>
</reference>
<evidence type="ECO:0000256" key="1">
    <source>
        <dbReference type="SAM" id="SignalP"/>
    </source>
</evidence>
<dbReference type="InterPro" id="IPR010642">
    <property type="entry name" value="Invasion_prot_B"/>
</dbReference>
<accession>A0A143DGC1</accession>